<feature type="coiled-coil region" evidence="1">
    <location>
        <begin position="251"/>
        <end position="278"/>
    </location>
</feature>
<feature type="compositionally biased region" description="Pro residues" evidence="2">
    <location>
        <begin position="371"/>
        <end position="380"/>
    </location>
</feature>
<feature type="region of interest" description="Disordered" evidence="2">
    <location>
        <begin position="1"/>
        <end position="43"/>
    </location>
</feature>
<dbReference type="AlphaFoldDB" id="A0AAD7L264"/>
<evidence type="ECO:0000313" key="4">
    <source>
        <dbReference type="Proteomes" id="UP001163823"/>
    </source>
</evidence>
<comment type="caution">
    <text evidence="3">The sequence shown here is derived from an EMBL/GenBank/DDBJ whole genome shotgun (WGS) entry which is preliminary data.</text>
</comment>
<feature type="compositionally biased region" description="Basic and acidic residues" evidence="2">
    <location>
        <begin position="14"/>
        <end position="24"/>
    </location>
</feature>
<dbReference type="Proteomes" id="UP001163823">
    <property type="component" value="Chromosome 11"/>
</dbReference>
<dbReference type="KEGG" id="qsa:O6P43_026376"/>
<gene>
    <name evidence="3" type="ORF">O6P43_026376</name>
</gene>
<accession>A0AAD7L264</accession>
<evidence type="ECO:0000256" key="2">
    <source>
        <dbReference type="SAM" id="MobiDB-lite"/>
    </source>
</evidence>
<dbReference type="PANTHER" id="PTHR31016">
    <property type="entry name" value="OS04G0228100 PROTEIN"/>
    <property type="match status" value="1"/>
</dbReference>
<dbReference type="PANTHER" id="PTHR31016:SF20">
    <property type="entry name" value="HEAT-INDUCIBLE TRANSCRIPTION REPRESSOR-RELATED"/>
    <property type="match status" value="1"/>
</dbReference>
<name>A0AAD7L264_QUISA</name>
<proteinExistence type="predicted"/>
<keyword evidence="4" id="KW-1185">Reference proteome</keyword>
<protein>
    <submittedName>
        <fullName evidence="3">Heat-inducible transcription repressor</fullName>
    </submittedName>
</protein>
<feature type="region of interest" description="Disordered" evidence="2">
    <location>
        <begin position="360"/>
        <end position="391"/>
    </location>
</feature>
<organism evidence="3 4">
    <name type="scientific">Quillaja saponaria</name>
    <name type="common">Soap bark tree</name>
    <dbReference type="NCBI Taxonomy" id="32244"/>
    <lineage>
        <taxon>Eukaryota</taxon>
        <taxon>Viridiplantae</taxon>
        <taxon>Streptophyta</taxon>
        <taxon>Embryophyta</taxon>
        <taxon>Tracheophyta</taxon>
        <taxon>Spermatophyta</taxon>
        <taxon>Magnoliopsida</taxon>
        <taxon>eudicotyledons</taxon>
        <taxon>Gunneridae</taxon>
        <taxon>Pentapetalae</taxon>
        <taxon>rosids</taxon>
        <taxon>fabids</taxon>
        <taxon>Fabales</taxon>
        <taxon>Quillajaceae</taxon>
        <taxon>Quillaja</taxon>
    </lineage>
</organism>
<evidence type="ECO:0000256" key="1">
    <source>
        <dbReference type="SAM" id="Coils"/>
    </source>
</evidence>
<feature type="region of interest" description="Disordered" evidence="2">
    <location>
        <begin position="408"/>
        <end position="429"/>
    </location>
</feature>
<reference evidence="3" key="1">
    <citation type="journal article" date="2023" name="Science">
        <title>Elucidation of the pathway for biosynthesis of saponin adjuvants from the soapbark tree.</title>
        <authorList>
            <person name="Reed J."/>
            <person name="Orme A."/>
            <person name="El-Demerdash A."/>
            <person name="Owen C."/>
            <person name="Martin L.B.B."/>
            <person name="Misra R.C."/>
            <person name="Kikuchi S."/>
            <person name="Rejzek M."/>
            <person name="Martin A.C."/>
            <person name="Harkess A."/>
            <person name="Leebens-Mack J."/>
            <person name="Louveau T."/>
            <person name="Stephenson M.J."/>
            <person name="Osbourn A."/>
        </authorList>
    </citation>
    <scope>NUCLEOTIDE SEQUENCE</scope>
    <source>
        <strain evidence="3">S10</strain>
    </source>
</reference>
<dbReference type="EMBL" id="JARAOO010000011">
    <property type="protein sequence ID" value="KAJ7950148.1"/>
    <property type="molecule type" value="Genomic_DNA"/>
</dbReference>
<feature type="compositionally biased region" description="Low complexity" evidence="2">
    <location>
        <begin position="26"/>
        <end position="43"/>
    </location>
</feature>
<sequence>MAYRRRQGMSRASTFKEEIHHPSDENSLNSSPALSSSFSFSPSSSSLAAQAIKASAARRDSSISSAYGDSGFASDPLRSKGFEAYEDASSTSESKSGFWGVLARKAKAILEDEDITQHRELSDGMRSQPYSTYTGGQFQQSYQSPEAFRKMDNPKFRKGLDAIASSLNHLGDTFEKAFEESRTIVETKTADIIEETRKLQIRRKGSSPEDPNVNNSCQQPLMQPAQMQKITNLETQLKASCDVAMATAAKAKLLLRELKTVKADLAFAKERCTQLEENKILREGRDKGHSRADDDLIRLQLETLLGEKARLAHENEIFARENRFLREIVEYHQLTMQDVVYLDEGAEDVTEVYPISTNGVHRKLSVSPRSSSPPPPPPDEMPSGSPQAAKEIFHVPVLPEEKKKLCQKAKVSPSISAPQDDNVRRLSFC</sequence>
<evidence type="ECO:0000313" key="3">
    <source>
        <dbReference type="EMBL" id="KAJ7950148.1"/>
    </source>
</evidence>
<keyword evidence="1" id="KW-0175">Coiled coil</keyword>